<dbReference type="Proteomes" id="UP000023152">
    <property type="component" value="Unassembled WGS sequence"/>
</dbReference>
<organism evidence="1 2">
    <name type="scientific">Reticulomyxa filosa</name>
    <dbReference type="NCBI Taxonomy" id="46433"/>
    <lineage>
        <taxon>Eukaryota</taxon>
        <taxon>Sar</taxon>
        <taxon>Rhizaria</taxon>
        <taxon>Retaria</taxon>
        <taxon>Foraminifera</taxon>
        <taxon>Monothalamids</taxon>
        <taxon>Reticulomyxidae</taxon>
        <taxon>Reticulomyxa</taxon>
    </lineage>
</organism>
<comment type="caution">
    <text evidence="1">The sequence shown here is derived from an EMBL/GenBank/DDBJ whole genome shotgun (WGS) entry which is preliminary data.</text>
</comment>
<sequence length="203" mass="23200">MNLRLRQALPNAFLRCKSPVDLILRVFPMNFQTNSQSAPSPLRHILLSLIAARSTFNETSNEHKKSMQLQPKPEITKAHEMEALNIVRSWLLTEDLNFLTPKEIQALFQAFSLQLPPDLIKVACQKISAHLAKGEPSSGVEFIVSFGLIPYFSVISKSFVKEKEEEERRGEGGVWEGKKRGEKVYHTIKIHHKKKNNNNKNKK</sequence>
<reference evidence="1 2" key="1">
    <citation type="journal article" date="2013" name="Curr. Biol.">
        <title>The Genome of the Foraminiferan Reticulomyxa filosa.</title>
        <authorList>
            <person name="Glockner G."/>
            <person name="Hulsmann N."/>
            <person name="Schleicher M."/>
            <person name="Noegel A.A."/>
            <person name="Eichinger L."/>
            <person name="Gallinger C."/>
            <person name="Pawlowski J."/>
            <person name="Sierra R."/>
            <person name="Euteneuer U."/>
            <person name="Pillet L."/>
            <person name="Moustafa A."/>
            <person name="Platzer M."/>
            <person name="Groth M."/>
            <person name="Szafranski K."/>
            <person name="Schliwa M."/>
        </authorList>
    </citation>
    <scope>NUCLEOTIDE SEQUENCE [LARGE SCALE GENOMIC DNA]</scope>
</reference>
<dbReference type="AlphaFoldDB" id="X6M996"/>
<evidence type="ECO:0000313" key="1">
    <source>
        <dbReference type="EMBL" id="ETO10444.1"/>
    </source>
</evidence>
<dbReference type="EMBL" id="ASPP01023470">
    <property type="protein sequence ID" value="ETO10444.1"/>
    <property type="molecule type" value="Genomic_DNA"/>
</dbReference>
<proteinExistence type="predicted"/>
<accession>X6M996</accession>
<gene>
    <name evidence="1" type="ORF">RFI_26932</name>
</gene>
<name>X6M996_RETFI</name>
<evidence type="ECO:0000313" key="2">
    <source>
        <dbReference type="Proteomes" id="UP000023152"/>
    </source>
</evidence>
<keyword evidence="2" id="KW-1185">Reference proteome</keyword>
<protein>
    <submittedName>
        <fullName evidence="1">Uncharacterized protein</fullName>
    </submittedName>
</protein>